<keyword evidence="2" id="KW-0732">Signal</keyword>
<dbReference type="Gene3D" id="2.120.10.30">
    <property type="entry name" value="TolB, C-terminal domain"/>
    <property type="match status" value="1"/>
</dbReference>
<dbReference type="EMBL" id="CADCVL010000044">
    <property type="protein sequence ID" value="CAA9465602.1"/>
    <property type="molecule type" value="Genomic_DNA"/>
</dbReference>
<protein>
    <recommendedName>
        <fullName evidence="4">ScyD/ScyE family protein</fullName>
    </recommendedName>
</protein>
<name>A0A6J4R6N1_9ACTN</name>
<reference evidence="3" key="1">
    <citation type="submission" date="2020-02" db="EMBL/GenBank/DDBJ databases">
        <authorList>
            <person name="Meier V. D."/>
        </authorList>
    </citation>
    <scope>NUCLEOTIDE SEQUENCE</scope>
    <source>
        <strain evidence="3">AVDCRST_MAG65</strain>
    </source>
</reference>
<feature type="chain" id="PRO_5039202395" description="ScyD/ScyE family protein" evidence="2">
    <location>
        <begin position="24"/>
        <end position="383"/>
    </location>
</feature>
<dbReference type="SUPFAM" id="SSF75011">
    <property type="entry name" value="3-carboxy-cis,cis-mucoante lactonizing enzyme"/>
    <property type="match status" value="1"/>
</dbReference>
<proteinExistence type="predicted"/>
<dbReference type="InterPro" id="IPR011042">
    <property type="entry name" value="6-blade_b-propeller_TolB-like"/>
</dbReference>
<feature type="signal peptide" evidence="2">
    <location>
        <begin position="1"/>
        <end position="23"/>
    </location>
</feature>
<evidence type="ECO:0008006" key="4">
    <source>
        <dbReference type="Google" id="ProtNLM"/>
    </source>
</evidence>
<dbReference type="AlphaFoldDB" id="A0A6J4R6N1"/>
<keyword evidence="1" id="KW-0677">Repeat</keyword>
<evidence type="ECO:0000256" key="1">
    <source>
        <dbReference type="ARBA" id="ARBA00022737"/>
    </source>
</evidence>
<gene>
    <name evidence="3" type="ORF">AVDCRST_MAG65-251</name>
</gene>
<evidence type="ECO:0000313" key="3">
    <source>
        <dbReference type="EMBL" id="CAA9465602.1"/>
    </source>
</evidence>
<evidence type="ECO:0000256" key="2">
    <source>
        <dbReference type="SAM" id="SignalP"/>
    </source>
</evidence>
<dbReference type="Pfam" id="PF01436">
    <property type="entry name" value="NHL"/>
    <property type="match status" value="1"/>
</dbReference>
<dbReference type="InterPro" id="IPR001258">
    <property type="entry name" value="NHL_repeat"/>
</dbReference>
<organism evidence="3">
    <name type="scientific">uncultured Solirubrobacteraceae bacterium</name>
    <dbReference type="NCBI Taxonomy" id="1162706"/>
    <lineage>
        <taxon>Bacteria</taxon>
        <taxon>Bacillati</taxon>
        <taxon>Actinomycetota</taxon>
        <taxon>Thermoleophilia</taxon>
        <taxon>Solirubrobacterales</taxon>
        <taxon>Solirubrobacteraceae</taxon>
        <taxon>environmental samples</taxon>
    </lineage>
</organism>
<accession>A0A6J4R6N1</accession>
<dbReference type="NCBIfam" id="NF033206">
    <property type="entry name" value="ScyE_fam"/>
    <property type="match status" value="1"/>
</dbReference>
<dbReference type="InterPro" id="IPR048031">
    <property type="entry name" value="ScyD/ScyE-like"/>
</dbReference>
<sequence>MSESRARAGRDVVASLVAGLAVAAITASTAAAQELKVVTGGLANPRGMSFGPGGHLYVAESGRGGSGRCVSGPEGGEVCVGATGAITRVDVSNGRQRRIVARLPSLAVQEGADRGANATGPNDVSFNGRTAYFTIGLGAAPAARAEFGRAGRRLGTLHRRNSGGKVVRVADLANYEARRNPDAGQPGAALDSNPYSVDASIAGRVLVTDAGGNDLLQVGRRGRIRTLSVFPTRQTPAPPFLNLPPGAEIPYQAVPTGVVRAGARTTYVGQLTGFPFPAGTAQLFRVRGGGDPTVKARGFTTIVDVAVGRRGTVYVLQISANGLAADPSPGKLIRISRNGRQTELAAGRLQQPTGLAVAPNGDVYVANRGGSATRGQIVRIRAR</sequence>